<organism evidence="1 2">
    <name type="scientific">Brassica cretica</name>
    <name type="common">Mustard</name>
    <dbReference type="NCBI Taxonomy" id="69181"/>
    <lineage>
        <taxon>Eukaryota</taxon>
        <taxon>Viridiplantae</taxon>
        <taxon>Streptophyta</taxon>
        <taxon>Embryophyta</taxon>
        <taxon>Tracheophyta</taxon>
        <taxon>Spermatophyta</taxon>
        <taxon>Magnoliopsida</taxon>
        <taxon>eudicotyledons</taxon>
        <taxon>Gunneridae</taxon>
        <taxon>Pentapetalae</taxon>
        <taxon>rosids</taxon>
        <taxon>malvids</taxon>
        <taxon>Brassicales</taxon>
        <taxon>Brassicaceae</taxon>
        <taxon>Brassiceae</taxon>
        <taxon>Brassica</taxon>
    </lineage>
</organism>
<evidence type="ECO:0000313" key="2">
    <source>
        <dbReference type="Proteomes" id="UP000712600"/>
    </source>
</evidence>
<proteinExistence type="predicted"/>
<comment type="caution">
    <text evidence="1">The sequence shown here is derived from an EMBL/GenBank/DDBJ whole genome shotgun (WGS) entry which is preliminary data.</text>
</comment>
<dbReference type="Proteomes" id="UP000712600">
    <property type="component" value="Unassembled WGS sequence"/>
</dbReference>
<name>A0A8S9PDG4_BRACR</name>
<sequence>MESMHEELNELSAYAYDKIGWHLFSFENTQEKLQNISNAIHKMDERWTRNDEATRSFIAAWSRITILDLLIADSTKDAKVDQPVNYTHLS</sequence>
<protein>
    <submittedName>
        <fullName evidence="1">Uncharacterized protein</fullName>
    </submittedName>
</protein>
<dbReference type="EMBL" id="QGKX02001521">
    <property type="protein sequence ID" value="KAF3512221.1"/>
    <property type="molecule type" value="Genomic_DNA"/>
</dbReference>
<gene>
    <name evidence="1" type="ORF">F2Q69_00005263</name>
</gene>
<dbReference type="AlphaFoldDB" id="A0A8S9PDG4"/>
<reference evidence="1" key="1">
    <citation type="submission" date="2019-12" db="EMBL/GenBank/DDBJ databases">
        <title>Genome sequencing and annotation of Brassica cretica.</title>
        <authorList>
            <person name="Studholme D.J."/>
            <person name="Sarris P."/>
        </authorList>
    </citation>
    <scope>NUCLEOTIDE SEQUENCE</scope>
    <source>
        <strain evidence="1">PFS-109/04</strain>
        <tissue evidence="1">Leaf</tissue>
    </source>
</reference>
<evidence type="ECO:0000313" key="1">
    <source>
        <dbReference type="EMBL" id="KAF3512221.1"/>
    </source>
</evidence>
<accession>A0A8S9PDG4</accession>